<evidence type="ECO:0000256" key="8">
    <source>
        <dbReference type="SAM" id="Phobius"/>
    </source>
</evidence>
<feature type="transmembrane region" description="Helical" evidence="8">
    <location>
        <begin position="33"/>
        <end position="55"/>
    </location>
</feature>
<comment type="subcellular location">
    <subcellularLocation>
        <location evidence="1">Cell membrane</location>
        <topology evidence="1">Multi-pass membrane protein</topology>
    </subcellularLocation>
</comment>
<reference evidence="9" key="1">
    <citation type="submission" date="2020-06" db="EMBL/GenBank/DDBJ databases">
        <title>Novel chitinolytic bacterium.</title>
        <authorList>
            <person name="Ungkulpasvich U."/>
            <person name="Kosugi A."/>
            <person name="Uke A."/>
        </authorList>
    </citation>
    <scope>NUCLEOTIDE SEQUENCE</scope>
    <source>
        <strain evidence="9">UUS1-1</strain>
    </source>
</reference>
<keyword evidence="5" id="KW-0133">Cell shape</keyword>
<proteinExistence type="inferred from homology"/>
<comment type="similarity">
    <text evidence="2">Belongs to the MreD family.</text>
</comment>
<dbReference type="NCBIfam" id="TIGR03426">
    <property type="entry name" value="shape_MreD"/>
    <property type="match status" value="1"/>
</dbReference>
<dbReference type="InterPro" id="IPR007227">
    <property type="entry name" value="Cell_shape_determining_MreD"/>
</dbReference>
<sequence>MTVGKYVLFIFIPLVLQTSLFPHLSLFGVIPNLVLITTVCYGLLQGIRPGLYFGLLSGLCLDLAGSGILGINITILGLLGFGAGYLERLIFKGYLVIPLCMVLAGTIVAELFSLSILLAFGWRIAFLSFLGATLLPLCLYNMVLTAPVYYGLKKGLDLIRERRLKVGA</sequence>
<gene>
    <name evidence="9" type="primary">mreD</name>
    <name evidence="9" type="ORF">G5B42_08070</name>
</gene>
<feature type="transmembrane region" description="Helical" evidence="8">
    <location>
        <begin position="67"/>
        <end position="86"/>
    </location>
</feature>
<dbReference type="EMBL" id="JAAKDE010000015">
    <property type="protein sequence ID" value="MBA2133495.1"/>
    <property type="molecule type" value="Genomic_DNA"/>
</dbReference>
<keyword evidence="7 8" id="KW-0472">Membrane</keyword>
<dbReference type="Pfam" id="PF04093">
    <property type="entry name" value="MreD"/>
    <property type="match status" value="1"/>
</dbReference>
<dbReference type="GO" id="GO:0008360">
    <property type="term" value="P:regulation of cell shape"/>
    <property type="evidence" value="ECO:0007669"/>
    <property type="project" value="UniProtKB-KW"/>
</dbReference>
<evidence type="ECO:0000313" key="10">
    <source>
        <dbReference type="Proteomes" id="UP000657177"/>
    </source>
</evidence>
<evidence type="ECO:0000313" key="9">
    <source>
        <dbReference type="EMBL" id="MBA2133495.1"/>
    </source>
</evidence>
<dbReference type="Proteomes" id="UP000657177">
    <property type="component" value="Unassembled WGS sequence"/>
</dbReference>
<keyword evidence="10" id="KW-1185">Reference proteome</keyword>
<dbReference type="RefSeq" id="WP_181339956.1">
    <property type="nucleotide sequence ID" value="NZ_JAAKDE010000015.1"/>
</dbReference>
<evidence type="ECO:0000256" key="7">
    <source>
        <dbReference type="ARBA" id="ARBA00023136"/>
    </source>
</evidence>
<name>A0A8J6I0I5_9FIRM</name>
<evidence type="ECO:0000256" key="4">
    <source>
        <dbReference type="ARBA" id="ARBA00022692"/>
    </source>
</evidence>
<dbReference type="GO" id="GO:0005886">
    <property type="term" value="C:plasma membrane"/>
    <property type="evidence" value="ECO:0007669"/>
    <property type="project" value="UniProtKB-SubCell"/>
</dbReference>
<keyword evidence="4 8" id="KW-0812">Transmembrane</keyword>
<feature type="transmembrane region" description="Helical" evidence="8">
    <location>
        <begin position="93"/>
        <end position="120"/>
    </location>
</feature>
<accession>A0A8J6I0I5</accession>
<evidence type="ECO:0000256" key="6">
    <source>
        <dbReference type="ARBA" id="ARBA00022989"/>
    </source>
</evidence>
<comment type="caution">
    <text evidence="9">The sequence shown here is derived from an EMBL/GenBank/DDBJ whole genome shotgun (WGS) entry which is preliminary data.</text>
</comment>
<evidence type="ECO:0000256" key="1">
    <source>
        <dbReference type="ARBA" id="ARBA00004651"/>
    </source>
</evidence>
<organism evidence="9 10">
    <name type="scientific">Capillibacterium thermochitinicola</name>
    <dbReference type="NCBI Taxonomy" id="2699427"/>
    <lineage>
        <taxon>Bacteria</taxon>
        <taxon>Bacillati</taxon>
        <taxon>Bacillota</taxon>
        <taxon>Capillibacterium</taxon>
    </lineage>
</organism>
<keyword evidence="3" id="KW-1003">Cell membrane</keyword>
<dbReference type="AlphaFoldDB" id="A0A8J6I0I5"/>
<feature type="transmembrane region" description="Helical" evidence="8">
    <location>
        <begin position="6"/>
        <end position="26"/>
    </location>
</feature>
<evidence type="ECO:0000256" key="3">
    <source>
        <dbReference type="ARBA" id="ARBA00022475"/>
    </source>
</evidence>
<evidence type="ECO:0000256" key="2">
    <source>
        <dbReference type="ARBA" id="ARBA00007776"/>
    </source>
</evidence>
<evidence type="ECO:0000256" key="5">
    <source>
        <dbReference type="ARBA" id="ARBA00022960"/>
    </source>
</evidence>
<protein>
    <submittedName>
        <fullName evidence="9">Rod shape-determining protein MreD</fullName>
    </submittedName>
</protein>
<keyword evidence="6 8" id="KW-1133">Transmembrane helix</keyword>
<feature type="transmembrane region" description="Helical" evidence="8">
    <location>
        <begin position="126"/>
        <end position="152"/>
    </location>
</feature>